<reference evidence="6" key="1">
    <citation type="journal article" date="2017" name="Nat. Commun.">
        <title>The North American bullfrog draft genome provides insight into hormonal regulation of long noncoding RNA.</title>
        <authorList>
            <person name="Hammond S.A."/>
            <person name="Warren R.L."/>
            <person name="Vandervalk B.P."/>
            <person name="Kucuk E."/>
            <person name="Khan H."/>
            <person name="Gibb E.A."/>
            <person name="Pandoh P."/>
            <person name="Kirk H."/>
            <person name="Zhao Y."/>
            <person name="Jones M."/>
            <person name="Mungall A.J."/>
            <person name="Coope R."/>
            <person name="Pleasance S."/>
            <person name="Moore R.A."/>
            <person name="Holt R.A."/>
            <person name="Round J.M."/>
            <person name="Ohora S."/>
            <person name="Walle B.V."/>
            <person name="Veldhoen N."/>
            <person name="Helbing C.C."/>
            <person name="Birol I."/>
        </authorList>
    </citation>
    <scope>NUCLEOTIDE SEQUENCE [LARGE SCALE GENOMIC DNA]</scope>
</reference>
<evidence type="ECO:0000313" key="6">
    <source>
        <dbReference type="Proteomes" id="UP000228934"/>
    </source>
</evidence>
<organism evidence="5 6">
    <name type="scientific">Aquarana catesbeiana</name>
    <name type="common">American bullfrog</name>
    <name type="synonym">Rana catesbeiana</name>
    <dbReference type="NCBI Taxonomy" id="8400"/>
    <lineage>
        <taxon>Eukaryota</taxon>
        <taxon>Metazoa</taxon>
        <taxon>Chordata</taxon>
        <taxon>Craniata</taxon>
        <taxon>Vertebrata</taxon>
        <taxon>Euteleostomi</taxon>
        <taxon>Amphibia</taxon>
        <taxon>Batrachia</taxon>
        <taxon>Anura</taxon>
        <taxon>Neobatrachia</taxon>
        <taxon>Ranoidea</taxon>
        <taxon>Ranidae</taxon>
        <taxon>Aquarana</taxon>
    </lineage>
</organism>
<dbReference type="Proteomes" id="UP000228934">
    <property type="component" value="Unassembled WGS sequence"/>
</dbReference>
<feature type="compositionally biased region" description="Acidic residues" evidence="3">
    <location>
        <begin position="141"/>
        <end position="152"/>
    </location>
</feature>
<dbReference type="AlphaFoldDB" id="A0A2G9SGC4"/>
<dbReference type="InterPro" id="IPR025313">
    <property type="entry name" value="SPB4-like_CTE"/>
</dbReference>
<keyword evidence="2" id="KW-0547">Nucleotide-binding</keyword>
<gene>
    <name evidence="5" type="ORF">AB205_0028530</name>
</gene>
<dbReference type="SMART" id="SM01178">
    <property type="entry name" value="DUF4217"/>
    <property type="match status" value="1"/>
</dbReference>
<proteinExistence type="predicted"/>
<feature type="domain" description="ATP-dependent rRNA helicase SPB4-like C-terminal extension" evidence="4">
    <location>
        <begin position="24"/>
        <end position="87"/>
    </location>
</feature>
<dbReference type="EMBL" id="KV924775">
    <property type="protein sequence ID" value="PIO39177.1"/>
    <property type="molecule type" value="Genomic_DNA"/>
</dbReference>
<evidence type="ECO:0000256" key="2">
    <source>
        <dbReference type="ARBA" id="ARBA00022806"/>
    </source>
</evidence>
<evidence type="ECO:0000256" key="1">
    <source>
        <dbReference type="ARBA" id="ARBA00022801"/>
    </source>
</evidence>
<dbReference type="Pfam" id="PF13959">
    <property type="entry name" value="CTE_SPB4"/>
    <property type="match status" value="1"/>
</dbReference>
<feature type="region of interest" description="Disordered" evidence="3">
    <location>
        <begin position="92"/>
        <end position="170"/>
    </location>
</feature>
<accession>A0A2G9SGC4</accession>
<protein>
    <recommendedName>
        <fullName evidence="4">ATP-dependent rRNA helicase SPB4-like C-terminal extension domain-containing protein</fullName>
    </recommendedName>
</protein>
<evidence type="ECO:0000256" key="3">
    <source>
        <dbReference type="SAM" id="MobiDB-lite"/>
    </source>
</evidence>
<evidence type="ECO:0000313" key="5">
    <source>
        <dbReference type="EMBL" id="PIO39177.1"/>
    </source>
</evidence>
<keyword evidence="2" id="KW-0347">Helicase</keyword>
<name>A0A2G9SGC4_AQUCT</name>
<keyword evidence="6" id="KW-1185">Reference proteome</keyword>
<evidence type="ECO:0000259" key="4">
    <source>
        <dbReference type="SMART" id="SM01178"/>
    </source>
</evidence>
<dbReference type="GO" id="GO:0004386">
    <property type="term" value="F:helicase activity"/>
    <property type="evidence" value="ECO:0007669"/>
    <property type="project" value="UniProtKB-KW"/>
</dbReference>
<dbReference type="OrthoDB" id="10259640at2759"/>
<keyword evidence="1" id="KW-0378">Hydrolase</keyword>
<keyword evidence="2" id="KW-0067">ATP-binding</keyword>
<sequence length="234" mass="26898">MARQLEEKKVPINEIKINPEKLLDVQGRLEAFLAQEQEMKERAQRCFVSYLRSVYLMKNKDVFDVSKLPLAEYAQSLGLAVAPRVRFLQKAQNSQPLVSRPNEKPAEPGTDSEEEIKSFKAQLDGRTPVEMDKEGSVPSSEGEDSSEDEEDSERLKAKDQSTFHFTNEDDEDDDCRDVEIFTVKRRDVFGVNEGEAELVSFEYFMPEFTLFLLAGLYHLPFCDFCFPKNCLLNF</sequence>
<dbReference type="GO" id="GO:0016787">
    <property type="term" value="F:hydrolase activity"/>
    <property type="evidence" value="ECO:0007669"/>
    <property type="project" value="UniProtKB-KW"/>
</dbReference>